<dbReference type="EMBL" id="JBHRSA010000003">
    <property type="protein sequence ID" value="MFC3038698.1"/>
    <property type="molecule type" value="Genomic_DNA"/>
</dbReference>
<reference evidence="3" key="1">
    <citation type="journal article" date="2019" name="Int. J. Syst. Evol. Microbiol.">
        <title>The Global Catalogue of Microorganisms (GCM) 10K type strain sequencing project: providing services to taxonomists for standard genome sequencing and annotation.</title>
        <authorList>
            <consortium name="The Broad Institute Genomics Platform"/>
            <consortium name="The Broad Institute Genome Sequencing Center for Infectious Disease"/>
            <person name="Wu L."/>
            <person name="Ma J."/>
        </authorList>
    </citation>
    <scope>NUCLEOTIDE SEQUENCE [LARGE SCALE GENOMIC DNA]</scope>
    <source>
        <strain evidence="3">KCTC 13128</strain>
    </source>
</reference>
<protein>
    <submittedName>
        <fullName evidence="2">TIGR04104 family putative zinc finger protein</fullName>
    </submittedName>
</protein>
<evidence type="ECO:0000313" key="3">
    <source>
        <dbReference type="Proteomes" id="UP001595279"/>
    </source>
</evidence>
<dbReference type="NCBIfam" id="TIGR04104">
    <property type="entry name" value="cxxc_20_cxxc"/>
    <property type="match status" value="1"/>
</dbReference>
<name>A0ABV7CQX5_9BACI</name>
<feature type="transmembrane region" description="Helical" evidence="1">
    <location>
        <begin position="68"/>
        <end position="88"/>
    </location>
</feature>
<sequence length="98" mass="11394">MPTCQKCGKDWSWSQTFKKMFTLDTSMECPYCGEKQYYTKRSRKRTAAVSVLIPFLIFLTLLDISLYLIGGIYVVFCLSILGFLPFLIETSNEEEPLW</sequence>
<dbReference type="Gene3D" id="2.20.28.30">
    <property type="entry name" value="RNA polymerase ii, chain L"/>
    <property type="match status" value="1"/>
</dbReference>
<dbReference type="RefSeq" id="WP_390266698.1">
    <property type="nucleotide sequence ID" value="NZ_JBHRSA010000003.1"/>
</dbReference>
<comment type="caution">
    <text evidence="2">The sequence shown here is derived from an EMBL/GenBank/DDBJ whole genome shotgun (WGS) entry which is preliminary data.</text>
</comment>
<organism evidence="2 3">
    <name type="scientific">Virgibacillus xinjiangensis</name>
    <dbReference type="NCBI Taxonomy" id="393090"/>
    <lineage>
        <taxon>Bacteria</taxon>
        <taxon>Bacillati</taxon>
        <taxon>Bacillota</taxon>
        <taxon>Bacilli</taxon>
        <taxon>Bacillales</taxon>
        <taxon>Bacillaceae</taxon>
        <taxon>Virgibacillus</taxon>
    </lineage>
</organism>
<dbReference type="InterPro" id="IPR026369">
    <property type="entry name" value="CxxC_20_CxxC"/>
</dbReference>
<proteinExistence type="predicted"/>
<accession>A0ABV7CQX5</accession>
<keyword evidence="1" id="KW-0812">Transmembrane</keyword>
<dbReference type="Proteomes" id="UP001595279">
    <property type="component" value="Unassembled WGS sequence"/>
</dbReference>
<evidence type="ECO:0000256" key="1">
    <source>
        <dbReference type="SAM" id="Phobius"/>
    </source>
</evidence>
<keyword evidence="1" id="KW-0472">Membrane</keyword>
<keyword evidence="3" id="KW-1185">Reference proteome</keyword>
<feature type="transmembrane region" description="Helical" evidence="1">
    <location>
        <begin position="45"/>
        <end position="62"/>
    </location>
</feature>
<gene>
    <name evidence="2" type="ORF">ACFOGI_00335</name>
</gene>
<evidence type="ECO:0000313" key="2">
    <source>
        <dbReference type="EMBL" id="MFC3038698.1"/>
    </source>
</evidence>
<keyword evidence="1" id="KW-1133">Transmembrane helix</keyword>